<protein>
    <submittedName>
        <fullName evidence="2">Mediator complex subunit 30</fullName>
    </submittedName>
</protein>
<reference evidence="2" key="1">
    <citation type="journal article" date="2021" name="Proc. Natl. Acad. Sci. U.S.A.">
        <title>A Catalog of Tens of Thousands of Viruses from Human Metagenomes Reveals Hidden Associations with Chronic Diseases.</title>
        <authorList>
            <person name="Tisza M.J."/>
            <person name="Buck C.B."/>
        </authorList>
    </citation>
    <scope>NUCLEOTIDE SEQUENCE</scope>
    <source>
        <strain evidence="2">CtWXX4</strain>
    </source>
</reference>
<name>A0A8S5L627_9VIRU</name>
<keyword evidence="1" id="KW-0175">Coiled coil</keyword>
<evidence type="ECO:0000256" key="1">
    <source>
        <dbReference type="SAM" id="Coils"/>
    </source>
</evidence>
<dbReference type="EMBL" id="BK059146">
    <property type="protein sequence ID" value="DAD57290.1"/>
    <property type="molecule type" value="Genomic_DNA"/>
</dbReference>
<accession>A0A8S5L627</accession>
<sequence>MLHYSRHTVKRKWIQDSSNFSANDFAPNDDTYVSISFRKRPHLPKTRKMMDKRIQKYFDKAEQDAINQTRNMSERYNNLRSVYDAYMNLSVNQRRKVPTTNMRGYQLDRNGRMLYSFEDNCVYNVSIGSNFNKIVVISIHHKFTDVEKRSIFDNPYTYEPVSPYRIQWPSTDIKGESQLSLIKIENSLANVGNVFKNIETATNTFAETMNKTMENFTSSVNNIAQQNVNIQNNLSDLLGEQMEEDDEEENKDNVLPSSKYVKQYGRTIVRYLEDGTKPLGDKKTNRFKRGSPSYREKIDQYNWIDDGKFIYNPEKLPKQSTPITVNNTVTQENTSNTQVFNTLQVAINNLNAAISKMTAFDISANMSNLYTTISNIAEDVHAIKEHGLGDVNVQVTDSDRLNDILANINTKLSGSQYDETLKQLSDSYQNLVKSILESQGNLSDRITDVINNQNALFARTEQQFKDCVAAAAPNQEAIIPHIDVTASISDTTQQEINSLKDLYQVLNEQYKDFLEQVRQYNSQLTTLTPITKTIQDLGDINTMIDNSRKFYQDLFDKLLASNDTTRKLLTDNQTQNRQMLTDIQQSVDNGITNLGNTIEQNNQLAGLQTAMLHQIGFNTEKMLAQNEYNQWLLQNGINYITGALQDQVYNAYKMLCDRPVTVQYLTAYEMNLQDRLLKDIPDNVRIEVIEDANQITPAINTQVVENGDTGNLEYLRNEYVFFMNILTNYITDQTFINFAKSIGFSRFFNAYLQRNDNDLLFGVFIKLANRVELSEDDYNYMTNLFNSIPLSVDTNMNNLIEKTAVDILNMMNSEN</sequence>
<proteinExistence type="predicted"/>
<evidence type="ECO:0000313" key="2">
    <source>
        <dbReference type="EMBL" id="DAD57290.1"/>
    </source>
</evidence>
<organism evidence="2">
    <name type="scientific">MELD virus sp</name>
    <dbReference type="NCBI Taxonomy" id="2834287"/>
    <lineage>
        <taxon>Viruses</taxon>
    </lineage>
</organism>
<feature type="coiled-coil region" evidence="1">
    <location>
        <begin position="489"/>
        <end position="523"/>
    </location>
</feature>